<dbReference type="RefSeq" id="WP_091516701.1">
    <property type="nucleotide sequence ID" value="NZ_FNFH01000008.1"/>
</dbReference>
<dbReference type="OrthoDB" id="9790745at2"/>
<sequence length="115" mass="13732">MNIKIHRIYDDNVPQGYHALVDRLWPRGISKDEADLDGHWKNLAPSDDLRKWFDHDPDKWGDFRKKYLSELSKNKELAKEHLEEVTQKNLVLLYGAKDKEHNHARVLKEYLEKLI</sequence>
<dbReference type="EMBL" id="FNFH01000008">
    <property type="protein sequence ID" value="SDK76143.1"/>
    <property type="molecule type" value="Genomic_DNA"/>
</dbReference>
<accession>A0A1G9EJ88</accession>
<reference evidence="2" key="1">
    <citation type="submission" date="2016-10" db="EMBL/GenBank/DDBJ databases">
        <authorList>
            <person name="Varghese N."/>
            <person name="Submissions S."/>
        </authorList>
    </citation>
    <scope>NUCLEOTIDE SEQUENCE [LARGE SCALE GENOMIC DNA]</scope>
    <source>
        <strain evidence="2">CGMCC 1.10658</strain>
    </source>
</reference>
<proteinExistence type="predicted"/>
<dbReference type="Proteomes" id="UP000199305">
    <property type="component" value="Unassembled WGS sequence"/>
</dbReference>
<dbReference type="STRING" id="658219.SAMN05216212_3152"/>
<name>A0A1G9EJ88_9GAMM</name>
<organism evidence="1 2">
    <name type="scientific">Microbulbifer yueqingensis</name>
    <dbReference type="NCBI Taxonomy" id="658219"/>
    <lineage>
        <taxon>Bacteria</taxon>
        <taxon>Pseudomonadati</taxon>
        <taxon>Pseudomonadota</taxon>
        <taxon>Gammaproteobacteria</taxon>
        <taxon>Cellvibrionales</taxon>
        <taxon>Microbulbiferaceae</taxon>
        <taxon>Microbulbifer</taxon>
    </lineage>
</organism>
<protein>
    <submittedName>
        <fullName evidence="1">Uncharacterized conserved protein YeaO, DUF488 family</fullName>
    </submittedName>
</protein>
<dbReference type="InterPro" id="IPR052552">
    <property type="entry name" value="YeaO-like"/>
</dbReference>
<evidence type="ECO:0000313" key="1">
    <source>
        <dbReference type="EMBL" id="SDK76143.1"/>
    </source>
</evidence>
<dbReference type="PANTHER" id="PTHR36849">
    <property type="entry name" value="CYTOPLASMIC PROTEIN-RELATED"/>
    <property type="match status" value="1"/>
</dbReference>
<dbReference type="Pfam" id="PF22752">
    <property type="entry name" value="DUF488-N3i"/>
    <property type="match status" value="1"/>
</dbReference>
<dbReference type="PANTHER" id="PTHR36849:SF1">
    <property type="entry name" value="CYTOPLASMIC PROTEIN"/>
    <property type="match status" value="1"/>
</dbReference>
<evidence type="ECO:0000313" key="2">
    <source>
        <dbReference type="Proteomes" id="UP000199305"/>
    </source>
</evidence>
<keyword evidence="2" id="KW-1185">Reference proteome</keyword>
<gene>
    <name evidence="1" type="ORF">SAMN05216212_3152</name>
</gene>
<dbReference type="AlphaFoldDB" id="A0A1G9EJ88"/>